<dbReference type="GO" id="GO:0008757">
    <property type="term" value="F:S-adenosylmethionine-dependent methyltransferase activity"/>
    <property type="evidence" value="ECO:0007669"/>
    <property type="project" value="InterPro"/>
</dbReference>
<dbReference type="Gene3D" id="3.40.50.150">
    <property type="entry name" value="Vaccinia Virus protein VP39"/>
    <property type="match status" value="1"/>
</dbReference>
<organism evidence="2 3">
    <name type="scientific">Candidatus Kerfeldbacteria bacterium CG_4_10_14_0_8_um_filter_42_10</name>
    <dbReference type="NCBI Taxonomy" id="2014248"/>
    <lineage>
        <taxon>Bacteria</taxon>
        <taxon>Candidatus Kerfeldiibacteriota</taxon>
    </lineage>
</organism>
<dbReference type="EMBL" id="PFMD01000002">
    <property type="protein sequence ID" value="PIY97336.1"/>
    <property type="molecule type" value="Genomic_DNA"/>
</dbReference>
<comment type="caution">
    <text evidence="2">The sequence shown here is derived from an EMBL/GenBank/DDBJ whole genome shotgun (WGS) entry which is preliminary data.</text>
</comment>
<dbReference type="CDD" id="cd02440">
    <property type="entry name" value="AdoMet_MTases"/>
    <property type="match status" value="1"/>
</dbReference>
<proteinExistence type="predicted"/>
<accession>A0A2M7RLT5</accession>
<feature type="domain" description="Methyltransferase type 11" evidence="1">
    <location>
        <begin position="53"/>
        <end position="142"/>
    </location>
</feature>
<evidence type="ECO:0000313" key="3">
    <source>
        <dbReference type="Proteomes" id="UP000230779"/>
    </source>
</evidence>
<dbReference type="InterPro" id="IPR029063">
    <property type="entry name" value="SAM-dependent_MTases_sf"/>
</dbReference>
<reference evidence="2 3" key="1">
    <citation type="submission" date="2017-09" db="EMBL/GenBank/DDBJ databases">
        <title>Depth-based differentiation of microbial function through sediment-hosted aquifers and enrichment of novel symbionts in the deep terrestrial subsurface.</title>
        <authorList>
            <person name="Probst A.J."/>
            <person name="Ladd B."/>
            <person name="Jarett J.K."/>
            <person name="Geller-Mcgrath D.E."/>
            <person name="Sieber C.M."/>
            <person name="Emerson J.B."/>
            <person name="Anantharaman K."/>
            <person name="Thomas B.C."/>
            <person name="Malmstrom R."/>
            <person name="Stieglmeier M."/>
            <person name="Klingl A."/>
            <person name="Woyke T."/>
            <person name="Ryan C.M."/>
            <person name="Banfield J.F."/>
        </authorList>
    </citation>
    <scope>NUCLEOTIDE SEQUENCE [LARGE SCALE GENOMIC DNA]</scope>
    <source>
        <strain evidence="2">CG_4_10_14_0_8_um_filter_42_10</strain>
    </source>
</reference>
<evidence type="ECO:0000313" key="2">
    <source>
        <dbReference type="EMBL" id="PIY97336.1"/>
    </source>
</evidence>
<gene>
    <name evidence="2" type="ORF">COY66_00360</name>
</gene>
<dbReference type="PANTHER" id="PTHR43591:SF24">
    <property type="entry name" value="2-METHOXY-6-POLYPRENYL-1,4-BENZOQUINOL METHYLASE, MITOCHONDRIAL"/>
    <property type="match status" value="1"/>
</dbReference>
<dbReference type="Proteomes" id="UP000230779">
    <property type="component" value="Unassembled WGS sequence"/>
</dbReference>
<name>A0A2M7RLT5_9BACT</name>
<evidence type="ECO:0000259" key="1">
    <source>
        <dbReference type="Pfam" id="PF08241"/>
    </source>
</evidence>
<protein>
    <recommendedName>
        <fullName evidence="1">Methyltransferase type 11 domain-containing protein</fullName>
    </recommendedName>
</protein>
<dbReference type="SUPFAM" id="SSF53335">
    <property type="entry name" value="S-adenosyl-L-methionine-dependent methyltransferases"/>
    <property type="match status" value="1"/>
</dbReference>
<dbReference type="InterPro" id="IPR013216">
    <property type="entry name" value="Methyltransf_11"/>
</dbReference>
<sequence length="235" mass="27322">MKIDKTGNYKKTEGYYNKYGSWYDRERSKGYYEFINNQEIEIVRKYGENKNVLEIGCGTGIILNEVNKFTSLARGIDLSPGMLEKAKEKKLNVQVANATEIPFPDNSFDLVYSFKVLAHIPEIKKVIEEAVRVAKDDGILILEFYNPYSLKKITNWAYNLINRRKVYIRYDSLKKIRSYLPKDWKIAEYYGIKILAIGKKLSTMPIFIALERKLSQSLLGRLGGYFVVIIEKNEK</sequence>
<dbReference type="PANTHER" id="PTHR43591">
    <property type="entry name" value="METHYLTRANSFERASE"/>
    <property type="match status" value="1"/>
</dbReference>
<dbReference type="AlphaFoldDB" id="A0A2M7RLT5"/>
<dbReference type="Pfam" id="PF08241">
    <property type="entry name" value="Methyltransf_11"/>
    <property type="match status" value="1"/>
</dbReference>